<dbReference type="RefSeq" id="XP_001874488.1">
    <property type="nucleotide sequence ID" value="XM_001874453.1"/>
</dbReference>
<feature type="non-terminal residue" evidence="2">
    <location>
        <position position="158"/>
    </location>
</feature>
<reference evidence="2 3" key="1">
    <citation type="journal article" date="2008" name="Nature">
        <title>The genome of Laccaria bicolor provides insights into mycorrhizal symbiosis.</title>
        <authorList>
            <person name="Martin F."/>
            <person name="Aerts A."/>
            <person name="Ahren D."/>
            <person name="Brun A."/>
            <person name="Danchin E.G.J."/>
            <person name="Duchaussoy F."/>
            <person name="Gibon J."/>
            <person name="Kohler A."/>
            <person name="Lindquist E."/>
            <person name="Pereda V."/>
            <person name="Salamov A."/>
            <person name="Shapiro H.J."/>
            <person name="Wuyts J."/>
            <person name="Blaudez D."/>
            <person name="Buee M."/>
            <person name="Brokstein P."/>
            <person name="Canbaeck B."/>
            <person name="Cohen D."/>
            <person name="Courty P.E."/>
            <person name="Coutinho P.M."/>
            <person name="Delaruelle C."/>
            <person name="Detter J.C."/>
            <person name="Deveau A."/>
            <person name="DiFazio S."/>
            <person name="Duplessis S."/>
            <person name="Fraissinet-Tachet L."/>
            <person name="Lucic E."/>
            <person name="Frey-Klett P."/>
            <person name="Fourrey C."/>
            <person name="Feussner I."/>
            <person name="Gay G."/>
            <person name="Grimwood J."/>
            <person name="Hoegger P.J."/>
            <person name="Jain P."/>
            <person name="Kilaru S."/>
            <person name="Labbe J."/>
            <person name="Lin Y.C."/>
            <person name="Legue V."/>
            <person name="Le Tacon F."/>
            <person name="Marmeisse R."/>
            <person name="Melayah D."/>
            <person name="Montanini B."/>
            <person name="Muratet M."/>
            <person name="Nehls U."/>
            <person name="Niculita-Hirzel H."/>
            <person name="Oudot-Le Secq M.P."/>
            <person name="Peter M."/>
            <person name="Quesneville H."/>
            <person name="Rajashekar B."/>
            <person name="Reich M."/>
            <person name="Rouhier N."/>
            <person name="Schmutz J."/>
            <person name="Yin T."/>
            <person name="Chalot M."/>
            <person name="Henrissat B."/>
            <person name="Kuees U."/>
            <person name="Lucas S."/>
            <person name="Van de Peer Y."/>
            <person name="Podila G.K."/>
            <person name="Polle A."/>
            <person name="Pukkila P.J."/>
            <person name="Richardson P.M."/>
            <person name="Rouze P."/>
            <person name="Sanders I.R."/>
            <person name="Stajich J.E."/>
            <person name="Tunlid A."/>
            <person name="Tuskan G."/>
            <person name="Grigoriev I.V."/>
        </authorList>
    </citation>
    <scope>NUCLEOTIDE SEQUENCE [LARGE SCALE GENOMIC DNA]</scope>
    <source>
        <strain evidence="3">S238N-H82 / ATCC MYA-4686</strain>
    </source>
</reference>
<dbReference type="Pfam" id="PF01636">
    <property type="entry name" value="APH"/>
    <property type="match status" value="1"/>
</dbReference>
<name>B0CTI3_LACBS</name>
<dbReference type="HOGENOM" id="CLU_021768_3_3_1"/>
<dbReference type="SUPFAM" id="SSF56112">
    <property type="entry name" value="Protein kinase-like (PK-like)"/>
    <property type="match status" value="1"/>
</dbReference>
<dbReference type="PANTHER" id="PTHR21310">
    <property type="entry name" value="AMINOGLYCOSIDE PHOSPHOTRANSFERASE-RELATED-RELATED"/>
    <property type="match status" value="1"/>
</dbReference>
<dbReference type="Proteomes" id="UP000001194">
    <property type="component" value="Unassembled WGS sequence"/>
</dbReference>
<dbReference type="InterPro" id="IPR011009">
    <property type="entry name" value="Kinase-like_dom_sf"/>
</dbReference>
<dbReference type="Gene3D" id="3.90.1200.10">
    <property type="match status" value="1"/>
</dbReference>
<feature type="non-terminal residue" evidence="2">
    <location>
        <position position="1"/>
    </location>
</feature>
<dbReference type="InterPro" id="IPR051678">
    <property type="entry name" value="AGP_Transferase"/>
</dbReference>
<dbReference type="PANTHER" id="PTHR21310:SF55">
    <property type="entry name" value="AMINOGLYCOSIDE PHOSPHOTRANSFERASE DOMAIN-CONTAINING PROTEIN"/>
    <property type="match status" value="1"/>
</dbReference>
<dbReference type="KEGG" id="lbc:LACBIDRAFT_153780"/>
<accession>B0CTI3</accession>
<gene>
    <name evidence="2" type="ORF">LACBIDRAFT_153780</name>
</gene>
<dbReference type="InterPro" id="IPR002575">
    <property type="entry name" value="Aminoglycoside_PTrfase"/>
</dbReference>
<dbReference type="CDD" id="cd05120">
    <property type="entry name" value="APH_ChoK_like"/>
    <property type="match status" value="1"/>
</dbReference>
<dbReference type="GeneID" id="6070437"/>
<dbReference type="OrthoDB" id="8300194at2759"/>
<keyword evidence="3" id="KW-1185">Reference proteome</keyword>
<dbReference type="InParanoid" id="B0CTI3"/>
<protein>
    <submittedName>
        <fullName evidence="2">Predicted protein</fullName>
    </submittedName>
</protein>
<evidence type="ECO:0000313" key="3">
    <source>
        <dbReference type="Proteomes" id="UP000001194"/>
    </source>
</evidence>
<proteinExistence type="predicted"/>
<organism evidence="3">
    <name type="scientific">Laccaria bicolor (strain S238N-H82 / ATCC MYA-4686)</name>
    <name type="common">Bicoloured deceiver</name>
    <name type="synonym">Laccaria laccata var. bicolor</name>
    <dbReference type="NCBI Taxonomy" id="486041"/>
    <lineage>
        <taxon>Eukaryota</taxon>
        <taxon>Fungi</taxon>
        <taxon>Dikarya</taxon>
        <taxon>Basidiomycota</taxon>
        <taxon>Agaricomycotina</taxon>
        <taxon>Agaricomycetes</taxon>
        <taxon>Agaricomycetidae</taxon>
        <taxon>Agaricales</taxon>
        <taxon>Agaricineae</taxon>
        <taxon>Hydnangiaceae</taxon>
        <taxon>Laccaria</taxon>
    </lineage>
</organism>
<dbReference type="EMBL" id="DS547092">
    <property type="protein sequence ID" value="EDR13929.1"/>
    <property type="molecule type" value="Genomic_DNA"/>
</dbReference>
<dbReference type="STRING" id="486041.B0CTI3"/>
<feature type="domain" description="Aminoglycoside phosphotransferase" evidence="1">
    <location>
        <begin position="121"/>
        <end position="150"/>
    </location>
</feature>
<sequence length="158" mass="18399">VTEDLTTEFIRTNTSIPVPRILDVFKRNNKSYIVMEFIENAKSLYDVWSDMTDEQKGAICSQFKTYINELRSLVPPNPGRVESIDGSPCFDIRLLGEFGPFASVDDFHAHIGHNFRCEGNKYRTVFAHCDLRLYNILFRDGRIAAIIDWGWYPGYWEY</sequence>
<evidence type="ECO:0000313" key="2">
    <source>
        <dbReference type="EMBL" id="EDR13929.1"/>
    </source>
</evidence>
<evidence type="ECO:0000259" key="1">
    <source>
        <dbReference type="Pfam" id="PF01636"/>
    </source>
</evidence>
<dbReference type="AlphaFoldDB" id="B0CTI3"/>